<dbReference type="SMART" id="SM00327">
    <property type="entry name" value="VWA"/>
    <property type="match status" value="1"/>
</dbReference>
<dbReference type="RefSeq" id="WP_377765863.1">
    <property type="nucleotide sequence ID" value="NZ_JBHULB010000007.1"/>
</dbReference>
<sequence>MALGDGIRRNIAHVSDVERDRFINAVVQLNSRYYADGVSKWVKQDQIHEATHVHGGPSFLPWHRELLNRYEQLLREIDPDLSLHYWDWTEDPRAAANVSGGTYNIFTTSFMGESNGNVGAPFAGFPPISRDVAGGAAAPSHPSVESDTTILDSSDGFPQSEQWHEFRLRLEGSPNHNSIHGYIGGTIGPAHTAFEDPFVFVMHANIDRLWARWQTEVGEEWRLDPLFTYGNETNDPSIVENLEPWAGGSGLRPWAAPDNQQEVKNSKHISVVIPPCYDTNLNNEPIVEVDNVGTPPLINFKDIPEGDTAARAAVFNIFGCAEATIRVKPGSEPSSPFSILHPISGSITVAHEPVAFKIGRIWLAFTAGAAGVAVPDGSVTFECIESGQEFTFTLKANAIERPTVAVILALDQSGSMNDPAGNLGNTRIEVLKDAARTFAEIIPQQNGLGLIRFDSNAYPVNHATFPGLNVTKINSDSMLDANRIMAINAVTSHATNPGARTSVGDGVQLARDVLAPIPLSEYQQKAIIVFTDGLENEPVDIADVTGAIDNQTFAIGLGNESQVNTTALTALANSTEGWLSFINRIAIGEY</sequence>
<feature type="domain" description="VWFA" evidence="4">
    <location>
        <begin position="405"/>
        <end position="590"/>
    </location>
</feature>
<dbReference type="Proteomes" id="UP001597526">
    <property type="component" value="Unassembled WGS sequence"/>
</dbReference>
<name>A0ABW5MSE8_9FLAO</name>
<dbReference type="InterPro" id="IPR036465">
    <property type="entry name" value="vWFA_dom_sf"/>
</dbReference>
<dbReference type="Gene3D" id="1.10.1280.10">
    <property type="entry name" value="Di-copper center containing domain from catechol oxidase"/>
    <property type="match status" value="1"/>
</dbReference>
<dbReference type="InterPro" id="IPR002035">
    <property type="entry name" value="VWF_A"/>
</dbReference>
<proteinExistence type="inferred from homology"/>
<keyword evidence="6" id="KW-1185">Reference proteome</keyword>
<evidence type="ECO:0000259" key="4">
    <source>
        <dbReference type="PROSITE" id="PS50234"/>
    </source>
</evidence>
<accession>A0ABW5MSE8</accession>
<reference evidence="6" key="1">
    <citation type="journal article" date="2019" name="Int. J. Syst. Evol. Microbiol.">
        <title>The Global Catalogue of Microorganisms (GCM) 10K type strain sequencing project: providing services to taxonomists for standard genome sequencing and annotation.</title>
        <authorList>
            <consortium name="The Broad Institute Genomics Platform"/>
            <consortium name="The Broad Institute Genome Sequencing Center for Infectious Disease"/>
            <person name="Wu L."/>
            <person name="Ma J."/>
        </authorList>
    </citation>
    <scope>NUCLEOTIDE SEQUENCE [LARGE SCALE GENOMIC DNA]</scope>
    <source>
        <strain evidence="6">KCTC 52368</strain>
    </source>
</reference>
<dbReference type="InterPro" id="IPR002227">
    <property type="entry name" value="Tyrosinase_Cu-bd"/>
</dbReference>
<dbReference type="PANTHER" id="PTHR11474:SF126">
    <property type="entry name" value="TYROSINASE-LIKE PROTEIN TYR-1-RELATED"/>
    <property type="match status" value="1"/>
</dbReference>
<dbReference type="EMBL" id="JBHULB010000007">
    <property type="protein sequence ID" value="MFD2586197.1"/>
    <property type="molecule type" value="Genomic_DNA"/>
</dbReference>
<organism evidence="5 6">
    <name type="scientific">Croceitalea marina</name>
    <dbReference type="NCBI Taxonomy" id="1775166"/>
    <lineage>
        <taxon>Bacteria</taxon>
        <taxon>Pseudomonadati</taxon>
        <taxon>Bacteroidota</taxon>
        <taxon>Flavobacteriia</taxon>
        <taxon>Flavobacteriales</taxon>
        <taxon>Flavobacteriaceae</taxon>
        <taxon>Croceitalea</taxon>
    </lineage>
</organism>
<dbReference type="PROSITE" id="PS00497">
    <property type="entry name" value="TYROSINASE_1"/>
    <property type="match status" value="1"/>
</dbReference>
<comment type="caution">
    <text evidence="5">The sequence shown here is derived from an EMBL/GenBank/DDBJ whole genome shotgun (WGS) entry which is preliminary data.</text>
</comment>
<evidence type="ECO:0000256" key="3">
    <source>
        <dbReference type="ARBA" id="ARBA00023008"/>
    </source>
</evidence>
<keyword evidence="3" id="KW-0186">Copper</keyword>
<evidence type="ECO:0000256" key="2">
    <source>
        <dbReference type="ARBA" id="ARBA00022723"/>
    </source>
</evidence>
<keyword evidence="2" id="KW-0479">Metal-binding</keyword>
<dbReference type="Pfam" id="PF00264">
    <property type="entry name" value="Tyrosinase"/>
    <property type="match status" value="1"/>
</dbReference>
<gene>
    <name evidence="5" type="ORF">ACFSQJ_04610</name>
</gene>
<dbReference type="PANTHER" id="PTHR11474">
    <property type="entry name" value="TYROSINASE FAMILY MEMBER"/>
    <property type="match status" value="1"/>
</dbReference>
<dbReference type="SUPFAM" id="SSF48056">
    <property type="entry name" value="Di-copper centre-containing domain"/>
    <property type="match status" value="1"/>
</dbReference>
<evidence type="ECO:0000313" key="5">
    <source>
        <dbReference type="EMBL" id="MFD2586197.1"/>
    </source>
</evidence>
<evidence type="ECO:0000313" key="6">
    <source>
        <dbReference type="Proteomes" id="UP001597526"/>
    </source>
</evidence>
<dbReference type="InterPro" id="IPR050316">
    <property type="entry name" value="Tyrosinase/Hemocyanin"/>
</dbReference>
<comment type="similarity">
    <text evidence="1">Belongs to the tyrosinase family.</text>
</comment>
<dbReference type="SUPFAM" id="SSF53300">
    <property type="entry name" value="vWA-like"/>
    <property type="match status" value="1"/>
</dbReference>
<evidence type="ECO:0000256" key="1">
    <source>
        <dbReference type="ARBA" id="ARBA00009928"/>
    </source>
</evidence>
<dbReference type="CDD" id="cd00198">
    <property type="entry name" value="vWFA"/>
    <property type="match status" value="1"/>
</dbReference>
<dbReference type="InterPro" id="IPR008922">
    <property type="entry name" value="Di-copper_centre_dom_sf"/>
</dbReference>
<dbReference type="PRINTS" id="PR00092">
    <property type="entry name" value="TYROSINASE"/>
</dbReference>
<dbReference type="Pfam" id="PF13519">
    <property type="entry name" value="VWA_2"/>
    <property type="match status" value="1"/>
</dbReference>
<dbReference type="PROSITE" id="PS50234">
    <property type="entry name" value="VWFA"/>
    <property type="match status" value="1"/>
</dbReference>
<protein>
    <submittedName>
        <fullName evidence="5">Tyrosinase family protein</fullName>
    </submittedName>
</protein>
<dbReference type="Gene3D" id="3.40.50.410">
    <property type="entry name" value="von Willebrand factor, type A domain"/>
    <property type="match status" value="1"/>
</dbReference>